<organism evidence="1 2">
    <name type="scientific">Denticeps clupeoides</name>
    <name type="common">denticle herring</name>
    <dbReference type="NCBI Taxonomy" id="299321"/>
    <lineage>
        <taxon>Eukaryota</taxon>
        <taxon>Metazoa</taxon>
        <taxon>Chordata</taxon>
        <taxon>Craniata</taxon>
        <taxon>Vertebrata</taxon>
        <taxon>Euteleostomi</taxon>
        <taxon>Actinopterygii</taxon>
        <taxon>Neopterygii</taxon>
        <taxon>Teleostei</taxon>
        <taxon>Clupei</taxon>
        <taxon>Clupeiformes</taxon>
        <taxon>Denticipitoidei</taxon>
        <taxon>Denticipitidae</taxon>
        <taxon>Denticeps</taxon>
    </lineage>
</organism>
<accession>A0AAY4C6Z5</accession>
<reference evidence="1" key="3">
    <citation type="submission" date="2025-09" db="UniProtKB">
        <authorList>
            <consortium name="Ensembl"/>
        </authorList>
    </citation>
    <scope>IDENTIFICATION</scope>
</reference>
<name>A0AAY4C6Z5_9TELE</name>
<reference evidence="1" key="2">
    <citation type="submission" date="2025-08" db="UniProtKB">
        <authorList>
            <consortium name="Ensembl"/>
        </authorList>
    </citation>
    <scope>IDENTIFICATION</scope>
</reference>
<evidence type="ECO:0008006" key="3">
    <source>
        <dbReference type="Google" id="ProtNLM"/>
    </source>
</evidence>
<evidence type="ECO:0000313" key="1">
    <source>
        <dbReference type="Ensembl" id="ENSDCDP00010028802.1"/>
    </source>
</evidence>
<reference evidence="1 2" key="1">
    <citation type="submission" date="2020-06" db="EMBL/GenBank/DDBJ databases">
        <authorList>
            <consortium name="Wellcome Sanger Institute Data Sharing"/>
        </authorList>
    </citation>
    <scope>NUCLEOTIDE SEQUENCE [LARGE SCALE GENOMIC DNA]</scope>
</reference>
<dbReference type="Ensembl" id="ENSDCDT00010035578.1">
    <property type="protein sequence ID" value="ENSDCDP00010028802.1"/>
    <property type="gene ID" value="ENSDCDG00010018176.1"/>
</dbReference>
<protein>
    <recommendedName>
        <fullName evidence="3">Reverse transcriptase domain-containing protein</fullName>
    </recommendedName>
</protein>
<evidence type="ECO:0000313" key="2">
    <source>
        <dbReference type="Proteomes" id="UP000694580"/>
    </source>
</evidence>
<keyword evidence="2" id="KW-1185">Reference proteome</keyword>
<sequence length="149" mass="16838">MSPSLNIFFSALPDLSSYALILGGDFNCCLDPSLDRSSPNPIPLSKSVTLLQSYLCKEHKASLYADDLLLFISNPISSLPPVLSLLKEFIYFSGYKMNLHKSELFLQNNSTNNWNAQFSFQHSEKSVYLSRYYNNKETNTFSKKISLGC</sequence>
<dbReference type="Proteomes" id="UP000694580">
    <property type="component" value="Chromosome 19"/>
</dbReference>
<proteinExistence type="predicted"/>
<dbReference type="AlphaFoldDB" id="A0AAY4C6Z5"/>
<dbReference type="GeneTree" id="ENSGT01120000275812"/>